<feature type="domain" description="Amidohydrolase-related" evidence="1">
    <location>
        <begin position="60"/>
        <end position="418"/>
    </location>
</feature>
<dbReference type="Gene3D" id="2.30.40.10">
    <property type="entry name" value="Urease, subunit C, domain 1"/>
    <property type="match status" value="1"/>
</dbReference>
<gene>
    <name evidence="2" type="ORF">GCM10011575_46010</name>
</gene>
<protein>
    <submittedName>
        <fullName evidence="2">Imidazolonepropionase</fullName>
    </submittedName>
</protein>
<dbReference type="Gene3D" id="3.30.110.90">
    <property type="entry name" value="Amidohydrolase"/>
    <property type="match status" value="1"/>
</dbReference>
<dbReference type="AlphaFoldDB" id="A0A917W9F9"/>
<dbReference type="InterPro" id="IPR011059">
    <property type="entry name" value="Metal-dep_hydrolase_composite"/>
</dbReference>
<dbReference type="SUPFAM" id="SSF51338">
    <property type="entry name" value="Composite domain of metallo-dependent hydrolases"/>
    <property type="match status" value="1"/>
</dbReference>
<keyword evidence="3" id="KW-1185">Reference proteome</keyword>
<dbReference type="RefSeq" id="WP_188898267.1">
    <property type="nucleotide sequence ID" value="NZ_BMMZ01000018.1"/>
</dbReference>
<evidence type="ECO:0000259" key="1">
    <source>
        <dbReference type="Pfam" id="PF01979"/>
    </source>
</evidence>
<sequence length="439" mass="46647">MAHQFALSNVTVVTADATGTVLPDHTVVVDESGRIERVAPAEQCAVPAGYRVIDGRGRFAVPGLINAHAHLFADGRPLPKILLNESLEEVVARFGHSPLGHLLFKRRAKANVITQLNSGVTTIRSLGDVRYEVVAVAAEIERGDYLGPRMIASGPLLAATGGHGAPQIALISDSPWEARRNVRANLRHGSTAIKIAATGGVTDARVVGEAGRPQLTEEEMTAICEEAHNAGVLVAAHAQSAEGILRALRAGVDTIEHGAGMTEEIIELFRHNPRSLSGTSALIPTFMAALPLIKLDPAVTGVNEVVRANGEMVYASMRQGVQDALANDIAIGMGTDSALTYVTHYNTWREIDYAVRFGGLTAAAALNAATRTNARILGLADETGAVEEGRSADLVVFGANPLDDLRTMAEPWLVAVKGRLIEQPTVQRFDELDARLDTI</sequence>
<reference evidence="2" key="2">
    <citation type="submission" date="2020-09" db="EMBL/GenBank/DDBJ databases">
        <authorList>
            <person name="Sun Q."/>
            <person name="Zhou Y."/>
        </authorList>
    </citation>
    <scope>NUCLEOTIDE SEQUENCE</scope>
    <source>
        <strain evidence="2">CGMCC 4.7306</strain>
    </source>
</reference>
<accession>A0A917W9F9</accession>
<dbReference type="InterPro" id="IPR051781">
    <property type="entry name" value="Metallo-dep_Hydrolase"/>
</dbReference>
<dbReference type="SUPFAM" id="SSF51556">
    <property type="entry name" value="Metallo-dependent hydrolases"/>
    <property type="match status" value="1"/>
</dbReference>
<dbReference type="PANTHER" id="PTHR43135">
    <property type="entry name" value="ALPHA-D-RIBOSE 1-METHYLPHOSPHONATE 5-TRIPHOSPHATE DIPHOSPHATASE"/>
    <property type="match status" value="1"/>
</dbReference>
<dbReference type="CDD" id="cd01299">
    <property type="entry name" value="Met_dep_hydrolase_A"/>
    <property type="match status" value="1"/>
</dbReference>
<dbReference type="Proteomes" id="UP000613840">
    <property type="component" value="Unassembled WGS sequence"/>
</dbReference>
<dbReference type="PANTHER" id="PTHR43135:SF3">
    <property type="entry name" value="ALPHA-D-RIBOSE 1-METHYLPHOSPHONATE 5-TRIPHOSPHATE DIPHOSPHATASE"/>
    <property type="match status" value="1"/>
</dbReference>
<evidence type="ECO:0000313" key="3">
    <source>
        <dbReference type="Proteomes" id="UP000613840"/>
    </source>
</evidence>
<dbReference type="EMBL" id="BMMZ01000018">
    <property type="protein sequence ID" value="GGL82548.1"/>
    <property type="molecule type" value="Genomic_DNA"/>
</dbReference>
<comment type="caution">
    <text evidence="2">The sequence shown here is derived from an EMBL/GenBank/DDBJ whole genome shotgun (WGS) entry which is preliminary data.</text>
</comment>
<proteinExistence type="predicted"/>
<dbReference type="Pfam" id="PF01979">
    <property type="entry name" value="Amidohydro_1"/>
    <property type="match status" value="1"/>
</dbReference>
<dbReference type="InterPro" id="IPR032466">
    <property type="entry name" value="Metal_Hydrolase"/>
</dbReference>
<dbReference type="InterPro" id="IPR006680">
    <property type="entry name" value="Amidohydro-rel"/>
</dbReference>
<name>A0A917W9F9_9ACTN</name>
<dbReference type="Gene3D" id="3.40.50.10910">
    <property type="entry name" value="Amidohydrolase"/>
    <property type="match status" value="1"/>
</dbReference>
<dbReference type="InterPro" id="IPR057744">
    <property type="entry name" value="OTAase-like"/>
</dbReference>
<evidence type="ECO:0000313" key="2">
    <source>
        <dbReference type="EMBL" id="GGL82548.1"/>
    </source>
</evidence>
<reference evidence="2" key="1">
    <citation type="journal article" date="2014" name="Int. J. Syst. Evol. Microbiol.">
        <title>Complete genome sequence of Corynebacterium casei LMG S-19264T (=DSM 44701T), isolated from a smear-ripened cheese.</title>
        <authorList>
            <consortium name="US DOE Joint Genome Institute (JGI-PGF)"/>
            <person name="Walter F."/>
            <person name="Albersmeier A."/>
            <person name="Kalinowski J."/>
            <person name="Ruckert C."/>
        </authorList>
    </citation>
    <scope>NUCLEOTIDE SEQUENCE</scope>
    <source>
        <strain evidence="2">CGMCC 4.7306</strain>
    </source>
</reference>
<dbReference type="Gene3D" id="1.20.58.520">
    <property type="entry name" value="Amidohydrolase"/>
    <property type="match status" value="1"/>
</dbReference>
<dbReference type="GO" id="GO:0016810">
    <property type="term" value="F:hydrolase activity, acting on carbon-nitrogen (but not peptide) bonds"/>
    <property type="evidence" value="ECO:0007669"/>
    <property type="project" value="InterPro"/>
</dbReference>
<organism evidence="2 3">
    <name type="scientific">Microlunatus endophyticus</name>
    <dbReference type="NCBI Taxonomy" id="1716077"/>
    <lineage>
        <taxon>Bacteria</taxon>
        <taxon>Bacillati</taxon>
        <taxon>Actinomycetota</taxon>
        <taxon>Actinomycetes</taxon>
        <taxon>Propionibacteriales</taxon>
        <taxon>Propionibacteriaceae</taxon>
        <taxon>Microlunatus</taxon>
    </lineage>
</organism>